<evidence type="ECO:0000313" key="4">
    <source>
        <dbReference type="Proteomes" id="UP000008840"/>
    </source>
</evidence>
<proteinExistence type="predicted"/>
<keyword evidence="4" id="KW-1185">Reference proteome</keyword>
<dbReference type="HOGENOM" id="CLU_086933_1_0_6"/>
<sequence>MVRKSHPNARRPWTVDEEETLRLNWPRFPAFLIAHVLERPTAAVYRRAAALGLQKANDFHTQPLAALWNGTQEPGSIASRFKPGTTPSNKGLRRPGWHAGRMRETQFKKGRPASEARNYVPIGTEKVDPKRKVLMRKVTDDPALFPVNRWRPVHVMVWEAENGPVPEGHIVVFRPGLKTLVAAEITADRLETVTLAENMRRNSYHNRFPPELKELVHLKARITRRVRRRIKEQEEDEEQGQ</sequence>
<name>B2FM68_STRMK</name>
<dbReference type="AlphaFoldDB" id="B2FM68"/>
<dbReference type="EnsemblBacteria" id="CAQ45436">
    <property type="protein sequence ID" value="CAQ45436"/>
    <property type="gene ID" value="Smlt1916"/>
</dbReference>
<evidence type="ECO:0000259" key="2">
    <source>
        <dbReference type="Pfam" id="PF13392"/>
    </source>
</evidence>
<reference evidence="3 4" key="1">
    <citation type="journal article" date="2008" name="Genome Biol.">
        <title>The complete genome, comparative and functional analysis of Stenotrophomonas maltophilia reveals an organism heavily shielded by drug resistance determinants.</title>
        <authorList>
            <person name="Crossman L.C."/>
            <person name="Gould V.C."/>
            <person name="Dow J.M."/>
            <person name="Vernikos G.S."/>
            <person name="Okazaki A."/>
            <person name="Sebaihia M."/>
            <person name="Saunders D."/>
            <person name="Arrowsmith C."/>
            <person name="Carver T."/>
            <person name="Peters N."/>
            <person name="Adlem E."/>
            <person name="Kerhornou A."/>
            <person name="Lord A."/>
            <person name="Murphy L."/>
            <person name="Seeger K."/>
            <person name="Squares R."/>
            <person name="Rutter S."/>
            <person name="Quail M.A."/>
            <person name="Rajandream M.A."/>
            <person name="Harris D."/>
            <person name="Churcher C."/>
            <person name="Bentley S.D."/>
            <person name="Parkhill J."/>
            <person name="Thomson N.R."/>
            <person name="Avison M.B."/>
        </authorList>
    </citation>
    <scope>NUCLEOTIDE SEQUENCE [LARGE SCALE GENOMIC DNA]</scope>
    <source>
        <strain evidence="3 4">K279a</strain>
    </source>
</reference>
<dbReference type="InterPro" id="IPR003615">
    <property type="entry name" value="HNH_nuc"/>
</dbReference>
<dbReference type="KEGG" id="sml:Smlt1916"/>
<dbReference type="RefSeq" id="WP_005409162.1">
    <property type="nucleotide sequence ID" value="NC_010943.1"/>
</dbReference>
<protein>
    <recommendedName>
        <fullName evidence="2">HNH nuclease domain-containing protein</fullName>
    </recommendedName>
</protein>
<dbReference type="eggNOG" id="ENOG5032S64">
    <property type="taxonomic scope" value="Bacteria"/>
</dbReference>
<dbReference type="Pfam" id="PF13392">
    <property type="entry name" value="HNH_3"/>
    <property type="match status" value="1"/>
</dbReference>
<dbReference type="Proteomes" id="UP000008840">
    <property type="component" value="Chromosome"/>
</dbReference>
<feature type="region of interest" description="Disordered" evidence="1">
    <location>
        <begin position="78"/>
        <end position="99"/>
    </location>
</feature>
<gene>
    <name evidence="3" type="ordered locus">Smlt1916</name>
</gene>
<organism evidence="3 4">
    <name type="scientific">Stenotrophomonas maltophilia (strain K279a)</name>
    <dbReference type="NCBI Taxonomy" id="522373"/>
    <lineage>
        <taxon>Bacteria</taxon>
        <taxon>Pseudomonadati</taxon>
        <taxon>Pseudomonadota</taxon>
        <taxon>Gammaproteobacteria</taxon>
        <taxon>Lysobacterales</taxon>
        <taxon>Lysobacteraceae</taxon>
        <taxon>Stenotrophomonas</taxon>
        <taxon>Stenotrophomonas maltophilia group</taxon>
    </lineage>
</organism>
<accession>B2FM68</accession>
<evidence type="ECO:0000313" key="3">
    <source>
        <dbReference type="EMBL" id="CAQ45436.1"/>
    </source>
</evidence>
<feature type="domain" description="HNH nuclease" evidence="2">
    <location>
        <begin position="152"/>
        <end position="174"/>
    </location>
</feature>
<evidence type="ECO:0000256" key="1">
    <source>
        <dbReference type="SAM" id="MobiDB-lite"/>
    </source>
</evidence>
<dbReference type="EMBL" id="AM743169">
    <property type="protein sequence ID" value="CAQ45436.1"/>
    <property type="molecule type" value="Genomic_DNA"/>
</dbReference>